<dbReference type="AlphaFoldDB" id="A0A1M7N6Z9"/>
<gene>
    <name evidence="1" type="ORF">SAMN05216593_105246</name>
</gene>
<dbReference type="Proteomes" id="UP000183983">
    <property type="component" value="Unassembled WGS sequence"/>
</dbReference>
<dbReference type="EMBL" id="FRDA01000005">
    <property type="protein sequence ID" value="SHM99354.1"/>
    <property type="molecule type" value="Genomic_DNA"/>
</dbReference>
<sequence length="105" mass="11602">MEMQRLIGSLRGQTERRPVHSYGLSVIVGADLSAKEAHPHEVQRLIGSLRGQTERRPVHSYGLSPLPQVCIAPTVTVAIAPAASRRISRQRATVMRRALRRAPAF</sequence>
<reference evidence="1 2" key="1">
    <citation type="submission" date="2016-11" db="EMBL/GenBank/DDBJ databases">
        <authorList>
            <person name="Jaros S."/>
            <person name="Januszkiewicz K."/>
            <person name="Wedrychowicz H."/>
        </authorList>
    </citation>
    <scope>NUCLEOTIDE SEQUENCE [LARGE SCALE GENOMIC DNA]</scope>
    <source>
        <strain evidence="1 2">LMG 26898</strain>
    </source>
</reference>
<evidence type="ECO:0000313" key="2">
    <source>
        <dbReference type="Proteomes" id="UP000183983"/>
    </source>
</evidence>
<proteinExistence type="predicted"/>
<evidence type="ECO:0000313" key="1">
    <source>
        <dbReference type="EMBL" id="SHM99354.1"/>
    </source>
</evidence>
<protein>
    <submittedName>
        <fullName evidence="1">Uncharacterized protein</fullName>
    </submittedName>
</protein>
<name>A0A1M7N6Z9_9PSED</name>
<accession>A0A1M7N6Z9</accession>
<organism evidence="1 2">
    <name type="scientific">Pseudomonas asturiensis</name>
    <dbReference type="NCBI Taxonomy" id="1190415"/>
    <lineage>
        <taxon>Bacteria</taxon>
        <taxon>Pseudomonadati</taxon>
        <taxon>Pseudomonadota</taxon>
        <taxon>Gammaproteobacteria</taxon>
        <taxon>Pseudomonadales</taxon>
        <taxon>Pseudomonadaceae</taxon>
        <taxon>Pseudomonas</taxon>
    </lineage>
</organism>